<sequence>HSQCLTIDECLVLPTSSSICMLLLENNI</sequence>
<comment type="caution">
    <text evidence="1">The sequence shown here is derived from an EMBL/GenBank/DDBJ whole genome shotgun (WGS) entry which is preliminary data.</text>
</comment>
<name>A0AAN8J1C7_TRICO</name>
<protein>
    <submittedName>
        <fullName evidence="1">Uncharacterized protein</fullName>
    </submittedName>
</protein>
<keyword evidence="2" id="KW-1185">Reference proteome</keyword>
<organism evidence="1 2">
    <name type="scientific">Trichostrongylus colubriformis</name>
    <name type="common">Black scour worm</name>
    <dbReference type="NCBI Taxonomy" id="6319"/>
    <lineage>
        <taxon>Eukaryota</taxon>
        <taxon>Metazoa</taxon>
        <taxon>Ecdysozoa</taxon>
        <taxon>Nematoda</taxon>
        <taxon>Chromadorea</taxon>
        <taxon>Rhabditida</taxon>
        <taxon>Rhabditina</taxon>
        <taxon>Rhabditomorpha</taxon>
        <taxon>Strongyloidea</taxon>
        <taxon>Trichostrongylidae</taxon>
        <taxon>Trichostrongylus</taxon>
    </lineage>
</organism>
<dbReference type="Proteomes" id="UP001331761">
    <property type="component" value="Unassembled WGS sequence"/>
</dbReference>
<feature type="non-terminal residue" evidence="1">
    <location>
        <position position="1"/>
    </location>
</feature>
<dbReference type="AlphaFoldDB" id="A0AAN8J1C7"/>
<accession>A0AAN8J1C7</accession>
<gene>
    <name evidence="1" type="ORF">GCK32_004220</name>
</gene>
<dbReference type="EMBL" id="WIXE01014477">
    <property type="protein sequence ID" value="KAK5974254.1"/>
    <property type="molecule type" value="Genomic_DNA"/>
</dbReference>
<proteinExistence type="predicted"/>
<reference evidence="1 2" key="1">
    <citation type="submission" date="2019-10" db="EMBL/GenBank/DDBJ databases">
        <title>Assembly and Annotation for the nematode Trichostrongylus colubriformis.</title>
        <authorList>
            <person name="Martin J."/>
        </authorList>
    </citation>
    <scope>NUCLEOTIDE SEQUENCE [LARGE SCALE GENOMIC DNA]</scope>
    <source>
        <strain evidence="1">G859</strain>
        <tissue evidence="1">Whole worm</tissue>
    </source>
</reference>
<evidence type="ECO:0000313" key="1">
    <source>
        <dbReference type="EMBL" id="KAK5974254.1"/>
    </source>
</evidence>
<evidence type="ECO:0000313" key="2">
    <source>
        <dbReference type="Proteomes" id="UP001331761"/>
    </source>
</evidence>